<name>A0ABP4NPZ3_9ACTN</name>
<protein>
    <submittedName>
        <fullName evidence="2">MarR family transcriptional regulator</fullName>
    </submittedName>
</protein>
<organism evidence="2 3">
    <name type="scientific">Kribbella sancticallisti</name>
    <dbReference type="NCBI Taxonomy" id="460087"/>
    <lineage>
        <taxon>Bacteria</taxon>
        <taxon>Bacillati</taxon>
        <taxon>Actinomycetota</taxon>
        <taxon>Actinomycetes</taxon>
        <taxon>Propionibacteriales</taxon>
        <taxon>Kribbellaceae</taxon>
        <taxon>Kribbella</taxon>
    </lineage>
</organism>
<proteinExistence type="predicted"/>
<dbReference type="Pfam" id="PF01047">
    <property type="entry name" value="MarR"/>
    <property type="match status" value="1"/>
</dbReference>
<accession>A0ABP4NPZ3</accession>
<evidence type="ECO:0000259" key="1">
    <source>
        <dbReference type="PROSITE" id="PS50995"/>
    </source>
</evidence>
<dbReference type="PANTHER" id="PTHR33164">
    <property type="entry name" value="TRANSCRIPTIONAL REGULATOR, MARR FAMILY"/>
    <property type="match status" value="1"/>
</dbReference>
<dbReference type="InterPro" id="IPR036388">
    <property type="entry name" value="WH-like_DNA-bd_sf"/>
</dbReference>
<evidence type="ECO:0000313" key="2">
    <source>
        <dbReference type="EMBL" id="GAA1564576.1"/>
    </source>
</evidence>
<keyword evidence="3" id="KW-1185">Reference proteome</keyword>
<evidence type="ECO:0000313" key="3">
    <source>
        <dbReference type="Proteomes" id="UP001500393"/>
    </source>
</evidence>
<comment type="caution">
    <text evidence="2">The sequence shown here is derived from an EMBL/GenBank/DDBJ whole genome shotgun (WGS) entry which is preliminary data.</text>
</comment>
<dbReference type="InterPro" id="IPR000835">
    <property type="entry name" value="HTH_MarR-typ"/>
</dbReference>
<dbReference type="Proteomes" id="UP001500393">
    <property type="component" value="Unassembled WGS sequence"/>
</dbReference>
<dbReference type="EMBL" id="BAAAOS010000017">
    <property type="protein sequence ID" value="GAA1564576.1"/>
    <property type="molecule type" value="Genomic_DNA"/>
</dbReference>
<dbReference type="SMART" id="SM00347">
    <property type="entry name" value="HTH_MARR"/>
    <property type="match status" value="1"/>
</dbReference>
<dbReference type="RefSeq" id="WP_344211697.1">
    <property type="nucleotide sequence ID" value="NZ_BAAAOS010000017.1"/>
</dbReference>
<sequence length="136" mass="15148">MEREDLGSLFGRIIRRLMAAEGPLLGRHELSMWGYSVLSHLADQPAANQLTLATAIGYDKSRLIRLLDQLEEDGLIVREPDPADRRNRQVRLTTAGRERLSAARADIRAMEDDLLGELTAAERRSLIGMLGRLADG</sequence>
<dbReference type="InterPro" id="IPR036390">
    <property type="entry name" value="WH_DNA-bd_sf"/>
</dbReference>
<feature type="domain" description="HTH marR-type" evidence="1">
    <location>
        <begin position="3"/>
        <end position="135"/>
    </location>
</feature>
<dbReference type="PANTHER" id="PTHR33164:SF43">
    <property type="entry name" value="HTH-TYPE TRANSCRIPTIONAL REPRESSOR YETL"/>
    <property type="match status" value="1"/>
</dbReference>
<dbReference type="SUPFAM" id="SSF46785">
    <property type="entry name" value="Winged helix' DNA-binding domain"/>
    <property type="match status" value="1"/>
</dbReference>
<dbReference type="InterPro" id="IPR039422">
    <property type="entry name" value="MarR/SlyA-like"/>
</dbReference>
<dbReference type="Gene3D" id="1.10.10.10">
    <property type="entry name" value="Winged helix-like DNA-binding domain superfamily/Winged helix DNA-binding domain"/>
    <property type="match status" value="1"/>
</dbReference>
<gene>
    <name evidence="2" type="ORF">GCM10009789_17540</name>
</gene>
<dbReference type="PROSITE" id="PS50995">
    <property type="entry name" value="HTH_MARR_2"/>
    <property type="match status" value="1"/>
</dbReference>
<reference evidence="3" key="1">
    <citation type="journal article" date="2019" name="Int. J. Syst. Evol. Microbiol.">
        <title>The Global Catalogue of Microorganisms (GCM) 10K type strain sequencing project: providing services to taxonomists for standard genome sequencing and annotation.</title>
        <authorList>
            <consortium name="The Broad Institute Genomics Platform"/>
            <consortium name="The Broad Institute Genome Sequencing Center for Infectious Disease"/>
            <person name="Wu L."/>
            <person name="Ma J."/>
        </authorList>
    </citation>
    <scope>NUCLEOTIDE SEQUENCE [LARGE SCALE GENOMIC DNA]</scope>
    <source>
        <strain evidence="3">JCM 14969</strain>
    </source>
</reference>
<dbReference type="PRINTS" id="PR00598">
    <property type="entry name" value="HTHMARR"/>
</dbReference>